<feature type="domain" description="HPt" evidence="4">
    <location>
        <begin position="38"/>
        <end position="142"/>
    </location>
</feature>
<dbReference type="PROSITE" id="PS50894">
    <property type="entry name" value="HPT"/>
    <property type="match status" value="1"/>
</dbReference>
<dbReference type="Gene3D" id="1.20.120.160">
    <property type="entry name" value="HPT domain"/>
    <property type="match status" value="1"/>
</dbReference>
<organism evidence="5 6">
    <name type="scientific">Tahibacter aquaticus</name>
    <dbReference type="NCBI Taxonomy" id="520092"/>
    <lineage>
        <taxon>Bacteria</taxon>
        <taxon>Pseudomonadati</taxon>
        <taxon>Pseudomonadota</taxon>
        <taxon>Gammaproteobacteria</taxon>
        <taxon>Lysobacterales</taxon>
        <taxon>Rhodanobacteraceae</taxon>
        <taxon>Tahibacter</taxon>
    </lineage>
</organism>
<dbReference type="InterPro" id="IPR008207">
    <property type="entry name" value="Sig_transdc_His_kin_Hpt_dom"/>
</dbReference>
<dbReference type="GO" id="GO:0000160">
    <property type="term" value="P:phosphorelay signal transduction system"/>
    <property type="evidence" value="ECO:0007669"/>
    <property type="project" value="UniProtKB-KW"/>
</dbReference>
<dbReference type="OrthoDB" id="9803176at2"/>
<reference evidence="5 6" key="1">
    <citation type="submission" date="2019-03" db="EMBL/GenBank/DDBJ databases">
        <title>Genomic Encyclopedia of Type Strains, Phase IV (KMG-IV): sequencing the most valuable type-strain genomes for metagenomic binning, comparative biology and taxonomic classification.</title>
        <authorList>
            <person name="Goeker M."/>
        </authorList>
    </citation>
    <scope>NUCLEOTIDE SEQUENCE [LARGE SCALE GENOMIC DNA]</scope>
    <source>
        <strain evidence="5 6">DSM 21667</strain>
    </source>
</reference>
<dbReference type="GO" id="GO:0004672">
    <property type="term" value="F:protein kinase activity"/>
    <property type="evidence" value="ECO:0007669"/>
    <property type="project" value="UniProtKB-ARBA"/>
</dbReference>
<keyword evidence="6" id="KW-1185">Reference proteome</keyword>
<protein>
    <submittedName>
        <fullName evidence="5">Hpt domain-containing protein</fullName>
    </submittedName>
</protein>
<feature type="modified residue" description="Phosphohistidine" evidence="2">
    <location>
        <position position="85"/>
    </location>
</feature>
<name>A0A4V3DLM2_9GAMM</name>
<feature type="compositionally biased region" description="Low complexity" evidence="3">
    <location>
        <begin position="206"/>
        <end position="234"/>
    </location>
</feature>
<dbReference type="Pfam" id="PF01627">
    <property type="entry name" value="Hpt"/>
    <property type="match status" value="1"/>
</dbReference>
<evidence type="ECO:0000256" key="1">
    <source>
        <dbReference type="ARBA" id="ARBA00023012"/>
    </source>
</evidence>
<dbReference type="RefSeq" id="WP_133820300.1">
    <property type="nucleotide sequence ID" value="NZ_SNZH01000013.1"/>
</dbReference>
<keyword evidence="2" id="KW-0597">Phosphoprotein</keyword>
<dbReference type="InterPro" id="IPR036641">
    <property type="entry name" value="HPT_dom_sf"/>
</dbReference>
<evidence type="ECO:0000313" key="5">
    <source>
        <dbReference type="EMBL" id="TDR40346.1"/>
    </source>
</evidence>
<sequence length="240" mass="25279">MIYVLVTLIALSLVALGLWLGRRQNRPNQARGGRGGSVDEVDDELRGVFINEVKSEIGNLRRNLMLWKAAPTNLGRLMPLRRSFHTLKGSSRMVGVPALGDFNARFERLLDRVIDKSLNPDPPVVAVVEQAVGALPELLAQYEGIRSPRVDIAAIMKTADRLIKSERAVVRPLRPSTASGSDYAGTAAALVLGSAAAAQLAAEQSELQSGVASGEGGYESSSYGGDAAAAPDSGGTSGVD</sequence>
<dbReference type="PANTHER" id="PTHR43395:SF10">
    <property type="entry name" value="CHEMOTAXIS PROTEIN CHEA"/>
    <property type="match status" value="1"/>
</dbReference>
<proteinExistence type="predicted"/>
<keyword evidence="1" id="KW-0902">Two-component regulatory system</keyword>
<dbReference type="SUPFAM" id="SSF47226">
    <property type="entry name" value="Histidine-containing phosphotransfer domain, HPT domain"/>
    <property type="match status" value="1"/>
</dbReference>
<evidence type="ECO:0000256" key="3">
    <source>
        <dbReference type="SAM" id="MobiDB-lite"/>
    </source>
</evidence>
<comment type="caution">
    <text evidence="5">The sequence shown here is derived from an EMBL/GenBank/DDBJ whole genome shotgun (WGS) entry which is preliminary data.</text>
</comment>
<feature type="region of interest" description="Disordered" evidence="3">
    <location>
        <begin position="206"/>
        <end position="240"/>
    </location>
</feature>
<dbReference type="SMART" id="SM00073">
    <property type="entry name" value="HPT"/>
    <property type="match status" value="1"/>
</dbReference>
<dbReference type="CDD" id="cd00088">
    <property type="entry name" value="HPT"/>
    <property type="match status" value="1"/>
</dbReference>
<evidence type="ECO:0000259" key="4">
    <source>
        <dbReference type="PROSITE" id="PS50894"/>
    </source>
</evidence>
<dbReference type="PANTHER" id="PTHR43395">
    <property type="entry name" value="SENSOR HISTIDINE KINASE CHEA"/>
    <property type="match status" value="1"/>
</dbReference>
<evidence type="ECO:0000256" key="2">
    <source>
        <dbReference type="PROSITE-ProRule" id="PRU00110"/>
    </source>
</evidence>
<dbReference type="Proteomes" id="UP000295293">
    <property type="component" value="Unassembled WGS sequence"/>
</dbReference>
<gene>
    <name evidence="5" type="ORF">DFR29_11346</name>
</gene>
<dbReference type="AlphaFoldDB" id="A0A4V3DLM2"/>
<evidence type="ECO:0000313" key="6">
    <source>
        <dbReference type="Proteomes" id="UP000295293"/>
    </source>
</evidence>
<dbReference type="EMBL" id="SNZH01000013">
    <property type="protein sequence ID" value="TDR40346.1"/>
    <property type="molecule type" value="Genomic_DNA"/>
</dbReference>
<dbReference type="InterPro" id="IPR051315">
    <property type="entry name" value="Bact_Chemotaxis_CheA"/>
</dbReference>
<accession>A0A4V3DLM2</accession>